<comment type="caution">
    <text evidence="1">The sequence shown here is derived from an EMBL/GenBank/DDBJ whole genome shotgun (WGS) entry which is preliminary data.</text>
</comment>
<dbReference type="AlphaFoldDB" id="A0A7Z0UZA1"/>
<reference evidence="1 2" key="1">
    <citation type="journal article" date="2016" name="Genome Biol. Evol.">
        <title>Comparative Genomic Analyses of the Moraxella catarrhalis Serosensitive and Seroresistant Lineages Demonstrate Their Independent Evolution.</title>
        <authorList>
            <person name="Earl J.P."/>
            <person name="de Vries S.P."/>
            <person name="Ahmed A."/>
            <person name="Powell E."/>
            <person name="Schultz M.P."/>
            <person name="Hermans P.W."/>
            <person name="Hill D.J."/>
            <person name="Zhou Z."/>
            <person name="Constantinidou C.I."/>
            <person name="Hu F.Z."/>
            <person name="Bootsma H.J."/>
            <person name="Ehrlich G.D."/>
        </authorList>
    </citation>
    <scope>NUCLEOTIDE SEQUENCE [LARGE SCALE GENOMIC DNA]</scope>
    <source>
        <strain evidence="1 2">Z7574</strain>
    </source>
</reference>
<proteinExistence type="predicted"/>
<evidence type="ECO:0000313" key="2">
    <source>
        <dbReference type="Proteomes" id="UP000078446"/>
    </source>
</evidence>
<accession>A0A7Z0UZA1</accession>
<dbReference type="EMBL" id="LXHE01000005">
    <property type="protein sequence ID" value="OAV01461.1"/>
    <property type="molecule type" value="Genomic_DNA"/>
</dbReference>
<dbReference type="RefSeq" id="WP_064618135.1">
    <property type="nucleotide sequence ID" value="NZ_LXHE01000005.1"/>
</dbReference>
<gene>
    <name evidence="1" type="ORF">AO382_0736</name>
</gene>
<evidence type="ECO:0000313" key="1">
    <source>
        <dbReference type="EMBL" id="OAV01461.1"/>
    </source>
</evidence>
<sequence length="263" mass="28210">MKIHDTNTLPLTGQSGLGYGTITPAHKTSTTHSAITDQAGLSHINTANVNQAEVQNQLNPIITNDFHQAQALKELNAQVVITTEFGKEAPKAVAEFSQYQQDAILSQLQNIEHLSDEQINDILSEAAKWSEGGIYRVALHTAMGALATGTAEGAFATGGVAAAAPQIEKLEAILTEKLANDDSLESKHKAELAAKAIIGMTLLTAGETSGLDTSSTLMATNVEVNNRWLHDNEIEKIFGKDGQNSNNLPKNRILPMKKLGEQY</sequence>
<organism evidence="1 2">
    <name type="scientific">Moraxella catarrhalis</name>
    <name type="common">Branhamella catarrhalis</name>
    <dbReference type="NCBI Taxonomy" id="480"/>
    <lineage>
        <taxon>Bacteria</taxon>
        <taxon>Pseudomonadati</taxon>
        <taxon>Pseudomonadota</taxon>
        <taxon>Gammaproteobacteria</taxon>
        <taxon>Moraxellales</taxon>
        <taxon>Moraxellaceae</taxon>
        <taxon>Moraxella</taxon>
    </lineage>
</organism>
<dbReference type="Proteomes" id="UP000078446">
    <property type="component" value="Unassembled WGS sequence"/>
</dbReference>
<protein>
    <submittedName>
        <fullName evidence="1">Uncharacterized protein</fullName>
    </submittedName>
</protein>
<name>A0A7Z0UZA1_MORCA</name>